<comment type="caution">
    <text evidence="2">The sequence shown here is derived from an EMBL/GenBank/DDBJ whole genome shotgun (WGS) entry which is preliminary data.</text>
</comment>
<feature type="non-terminal residue" evidence="2">
    <location>
        <position position="1"/>
    </location>
</feature>
<protein>
    <recommendedName>
        <fullName evidence="4">Serpentine receptor class gamma</fullName>
    </recommendedName>
</protein>
<proteinExistence type="predicted"/>
<evidence type="ECO:0000313" key="2">
    <source>
        <dbReference type="EMBL" id="GMS99402.1"/>
    </source>
</evidence>
<reference evidence="2" key="1">
    <citation type="submission" date="2023-10" db="EMBL/GenBank/DDBJ databases">
        <title>Genome assembly of Pristionchus species.</title>
        <authorList>
            <person name="Yoshida K."/>
            <person name="Sommer R.J."/>
        </authorList>
    </citation>
    <scope>NUCLEOTIDE SEQUENCE</scope>
    <source>
        <strain evidence="2">RS0144</strain>
    </source>
</reference>
<gene>
    <name evidence="2" type="ORF">PENTCL1PPCAC_21577</name>
</gene>
<evidence type="ECO:0000256" key="1">
    <source>
        <dbReference type="SAM" id="Phobius"/>
    </source>
</evidence>
<keyword evidence="1" id="KW-1133">Transmembrane helix</keyword>
<organism evidence="2 3">
    <name type="scientific">Pristionchus entomophagus</name>
    <dbReference type="NCBI Taxonomy" id="358040"/>
    <lineage>
        <taxon>Eukaryota</taxon>
        <taxon>Metazoa</taxon>
        <taxon>Ecdysozoa</taxon>
        <taxon>Nematoda</taxon>
        <taxon>Chromadorea</taxon>
        <taxon>Rhabditida</taxon>
        <taxon>Rhabditina</taxon>
        <taxon>Diplogasteromorpha</taxon>
        <taxon>Diplogasteroidea</taxon>
        <taxon>Neodiplogasteridae</taxon>
        <taxon>Pristionchus</taxon>
    </lineage>
</organism>
<evidence type="ECO:0000313" key="3">
    <source>
        <dbReference type="Proteomes" id="UP001432027"/>
    </source>
</evidence>
<evidence type="ECO:0008006" key="4">
    <source>
        <dbReference type="Google" id="ProtNLM"/>
    </source>
</evidence>
<keyword evidence="3" id="KW-1185">Reference proteome</keyword>
<keyword evidence="1" id="KW-0812">Transmembrane</keyword>
<dbReference type="Proteomes" id="UP001432027">
    <property type="component" value="Unassembled WGS sequence"/>
</dbReference>
<feature type="transmembrane region" description="Helical" evidence="1">
    <location>
        <begin position="29"/>
        <end position="53"/>
    </location>
</feature>
<dbReference type="AlphaFoldDB" id="A0AAV5TYG5"/>
<accession>A0AAV5TYG5</accession>
<name>A0AAV5TYG5_9BILA</name>
<feature type="transmembrane region" description="Helical" evidence="1">
    <location>
        <begin position="112"/>
        <end position="131"/>
    </location>
</feature>
<dbReference type="EMBL" id="BTSX01000005">
    <property type="protein sequence ID" value="GMS99402.1"/>
    <property type="molecule type" value="Genomic_DNA"/>
</dbReference>
<keyword evidence="1" id="KW-0472">Membrane</keyword>
<sequence>QVLIGIYSYFEGKVDWEIILHLPVTCRYIYINMYFITMSIVTKYVLMSFLPVLIYKYMLFKQSGKQDSDVTRFIFISSLSLQIYFFSFLFLVIASIAVGLKEGTGPLAFLPIPWVLFLHSKISVSYSFVFLY</sequence>
<feature type="transmembrane region" description="Helical" evidence="1">
    <location>
        <begin position="73"/>
        <end position="100"/>
    </location>
</feature>